<sequence>MSRALFLAFEYLEGSLLHEPKPLAPPFGQTHDRILADSRTLMAEAVPVDCRLSSRQNINPASLDGESPETQTRELANRQLWDLIGKVDEWREEFRQAIALATDSFETPQKFHTEETGDLLEENVARLYEILSRFGDLRIAILNMLSKYPKIDPEIFHNTWAIQMKDLRGMADATLHWSNIDYWPKSKRELLDIMKDLETLEQ</sequence>
<organism evidence="1 2">
    <name type="scientific">Phyllosticta capitalensis</name>
    <dbReference type="NCBI Taxonomy" id="121624"/>
    <lineage>
        <taxon>Eukaryota</taxon>
        <taxon>Fungi</taxon>
        <taxon>Dikarya</taxon>
        <taxon>Ascomycota</taxon>
        <taxon>Pezizomycotina</taxon>
        <taxon>Dothideomycetes</taxon>
        <taxon>Dothideomycetes incertae sedis</taxon>
        <taxon>Botryosphaeriales</taxon>
        <taxon>Phyllostictaceae</taxon>
        <taxon>Phyllosticta</taxon>
    </lineage>
</organism>
<evidence type="ECO:0000313" key="2">
    <source>
        <dbReference type="Proteomes" id="UP001492380"/>
    </source>
</evidence>
<accession>A0ABR1YLQ3</accession>
<reference evidence="1 2" key="1">
    <citation type="submission" date="2024-04" db="EMBL/GenBank/DDBJ databases">
        <title>Phyllosticta paracitricarpa is synonymous to the EU quarantine fungus P. citricarpa based on phylogenomic analyses.</title>
        <authorList>
            <consortium name="Lawrence Berkeley National Laboratory"/>
            <person name="Van Ingen-Buijs V.A."/>
            <person name="Van Westerhoven A.C."/>
            <person name="Haridas S."/>
            <person name="Skiadas P."/>
            <person name="Martin F."/>
            <person name="Groenewald J.Z."/>
            <person name="Crous P.W."/>
            <person name="Seidl M.F."/>
        </authorList>
    </citation>
    <scope>NUCLEOTIDE SEQUENCE [LARGE SCALE GENOMIC DNA]</scope>
    <source>
        <strain evidence="1 2">CBS 123374</strain>
    </source>
</reference>
<gene>
    <name evidence="1" type="ORF">HDK90DRAFT_534199</name>
</gene>
<evidence type="ECO:0000313" key="1">
    <source>
        <dbReference type="EMBL" id="KAK8233428.1"/>
    </source>
</evidence>
<proteinExistence type="predicted"/>
<keyword evidence="2" id="KW-1185">Reference proteome</keyword>
<dbReference type="Proteomes" id="UP001492380">
    <property type="component" value="Unassembled WGS sequence"/>
</dbReference>
<comment type="caution">
    <text evidence="1">The sequence shown here is derived from an EMBL/GenBank/DDBJ whole genome shotgun (WGS) entry which is preliminary data.</text>
</comment>
<name>A0ABR1YLQ3_9PEZI</name>
<dbReference type="EMBL" id="JBBWRZ010000006">
    <property type="protein sequence ID" value="KAK8233428.1"/>
    <property type="molecule type" value="Genomic_DNA"/>
</dbReference>
<protein>
    <submittedName>
        <fullName evidence="1">Uncharacterized protein</fullName>
    </submittedName>
</protein>